<accession>A0ABQ5QJ53</accession>
<evidence type="ECO:0000313" key="1">
    <source>
        <dbReference type="EMBL" id="GLH74723.1"/>
    </source>
</evidence>
<reference evidence="1 2" key="1">
    <citation type="journal article" date="2023" name="Antonie Van Leeuwenhoek">
        <title>Mesoterricola silvestris gen. nov., sp. nov., Mesoterricola sediminis sp. nov., Geothrix oryzae sp. nov., Geothrix edaphica sp. nov., Geothrix rubra sp. nov., and Geothrix limicola sp. nov., six novel members of Acidobacteriota isolated from soils.</title>
        <authorList>
            <person name="Itoh H."/>
            <person name="Sugisawa Y."/>
            <person name="Mise K."/>
            <person name="Xu Z."/>
            <person name="Kuniyasu M."/>
            <person name="Ushijima N."/>
            <person name="Kawano K."/>
            <person name="Kobayashi E."/>
            <person name="Shiratori Y."/>
            <person name="Masuda Y."/>
            <person name="Senoo K."/>
        </authorList>
    </citation>
    <scope>NUCLEOTIDE SEQUENCE [LARGE SCALE GENOMIC DNA]</scope>
    <source>
        <strain evidence="1 2">Red804</strain>
    </source>
</reference>
<dbReference type="SUPFAM" id="SSF51126">
    <property type="entry name" value="Pectin lyase-like"/>
    <property type="match status" value="1"/>
</dbReference>
<organism evidence="1 2">
    <name type="scientific">Geothrix limicola</name>
    <dbReference type="NCBI Taxonomy" id="2927978"/>
    <lineage>
        <taxon>Bacteria</taxon>
        <taxon>Pseudomonadati</taxon>
        <taxon>Acidobacteriota</taxon>
        <taxon>Holophagae</taxon>
        <taxon>Holophagales</taxon>
        <taxon>Holophagaceae</taxon>
        <taxon>Geothrix</taxon>
    </lineage>
</organism>
<name>A0ABQ5QJ53_9BACT</name>
<dbReference type="Proteomes" id="UP001165069">
    <property type="component" value="Unassembled WGS sequence"/>
</dbReference>
<comment type="caution">
    <text evidence="1">The sequence shown here is derived from an EMBL/GenBank/DDBJ whole genome shotgun (WGS) entry which is preliminary data.</text>
</comment>
<gene>
    <name evidence="1" type="ORF">GETHLI_32250</name>
</gene>
<dbReference type="Gene3D" id="2.160.20.10">
    <property type="entry name" value="Single-stranded right-handed beta-helix, Pectin lyase-like"/>
    <property type="match status" value="1"/>
</dbReference>
<dbReference type="EMBL" id="BSDE01000008">
    <property type="protein sequence ID" value="GLH74723.1"/>
    <property type="molecule type" value="Genomic_DNA"/>
</dbReference>
<protein>
    <recommendedName>
        <fullName evidence="3">Right handed beta helix domain-containing protein</fullName>
    </recommendedName>
</protein>
<dbReference type="RefSeq" id="WP_285577332.1">
    <property type="nucleotide sequence ID" value="NZ_BSDE01000008.1"/>
</dbReference>
<dbReference type="InterPro" id="IPR012334">
    <property type="entry name" value="Pectin_lyas_fold"/>
</dbReference>
<keyword evidence="2" id="KW-1185">Reference proteome</keyword>
<proteinExistence type="predicted"/>
<evidence type="ECO:0000313" key="2">
    <source>
        <dbReference type="Proteomes" id="UP001165069"/>
    </source>
</evidence>
<sequence length="200" mass="22290">MLARPLALLLLLVWPLAGATPVLRGREHGLLPDQGRDVTAALQHLLDEARRVPGDANGWFESGGVADILLKQNVFENCLIADSQFSEAVVVVYPEAKRREPGRFVHRNIRVEDNTFQVFDAPILYADNTSGLSFRNNRIQRTRAFTPWLADRPAIRLIHCEDVEICGNSAEGNLLSRDIRCEDMAPGALNLAPGDLFRRP</sequence>
<dbReference type="InterPro" id="IPR011050">
    <property type="entry name" value="Pectin_lyase_fold/virulence"/>
</dbReference>
<evidence type="ECO:0008006" key="3">
    <source>
        <dbReference type="Google" id="ProtNLM"/>
    </source>
</evidence>